<feature type="transmembrane region" description="Helical" evidence="10">
    <location>
        <begin position="132"/>
        <end position="155"/>
    </location>
</feature>
<keyword evidence="5 10" id="KW-1133">Transmembrane helix</keyword>
<keyword evidence="8" id="KW-0443">Lipid metabolism</keyword>
<keyword evidence="7" id="KW-0408">Iron</keyword>
<keyword evidence="3 10" id="KW-0812">Transmembrane</keyword>
<evidence type="ECO:0000256" key="10">
    <source>
        <dbReference type="SAM" id="Phobius"/>
    </source>
</evidence>
<evidence type="ECO:0000256" key="5">
    <source>
        <dbReference type="ARBA" id="ARBA00022989"/>
    </source>
</evidence>
<gene>
    <name evidence="12" type="ORF">ACFQRI_11295</name>
</gene>
<keyword evidence="9 10" id="KW-0472">Membrane</keyword>
<evidence type="ECO:0000256" key="4">
    <source>
        <dbReference type="ARBA" id="ARBA00022832"/>
    </source>
</evidence>
<dbReference type="Proteomes" id="UP001596504">
    <property type="component" value="Unassembled WGS sequence"/>
</dbReference>
<protein>
    <submittedName>
        <fullName evidence="12">Acyl-CoA desaturase</fullName>
    </submittedName>
</protein>
<evidence type="ECO:0000256" key="3">
    <source>
        <dbReference type="ARBA" id="ARBA00022692"/>
    </source>
</evidence>
<evidence type="ECO:0000313" key="12">
    <source>
        <dbReference type="EMBL" id="MFC7341998.1"/>
    </source>
</evidence>
<dbReference type="PANTHER" id="PTHR11351:SF3">
    <property type="entry name" value="BLL4393 PROTEIN"/>
    <property type="match status" value="1"/>
</dbReference>
<feature type="transmembrane region" description="Helical" evidence="10">
    <location>
        <begin position="28"/>
        <end position="50"/>
    </location>
</feature>
<dbReference type="Pfam" id="PF00487">
    <property type="entry name" value="FA_desaturase"/>
    <property type="match status" value="1"/>
</dbReference>
<evidence type="ECO:0000313" key="13">
    <source>
        <dbReference type="Proteomes" id="UP001596504"/>
    </source>
</evidence>
<dbReference type="PANTHER" id="PTHR11351">
    <property type="entry name" value="ACYL-COA DESATURASE"/>
    <property type="match status" value="1"/>
</dbReference>
<evidence type="ECO:0000256" key="8">
    <source>
        <dbReference type="ARBA" id="ARBA00023098"/>
    </source>
</evidence>
<keyword evidence="13" id="KW-1185">Reference proteome</keyword>
<evidence type="ECO:0000256" key="9">
    <source>
        <dbReference type="ARBA" id="ARBA00023136"/>
    </source>
</evidence>
<comment type="subcellular location">
    <subcellularLocation>
        <location evidence="1">Membrane</location>
        <topology evidence="1">Multi-pass membrane protein</topology>
    </subcellularLocation>
</comment>
<keyword evidence="6" id="KW-0560">Oxidoreductase</keyword>
<feature type="domain" description="Fatty acid desaturase" evidence="11">
    <location>
        <begin position="55"/>
        <end position="274"/>
    </location>
</feature>
<sequence>MSSPATTRTPRPHTPAPITADRVPIGQIALIALFTIVPLLALLAAVPFAWGWGLGWWDVGIALFFYYASGLGVTIGFHRHFTHRSFRAKPPLRIGLAIAGSLAIQGPIIQWVADHRRHHAYADKEGDPHSPWLYGTGPIAVAKGFWHAHMGWLFGRNRTNADRFAPDLLKDRGLTWVNRMFPVWTLATLAMPALLGGLLTWSWWGALTGFFWGGLVRVGVLHHVTWAVNSICHMIGERPYASRDRAANFWPLAIASFGESWHNSHHADPTCARHGVGRGQLDTSARVIWLFEKLGWADQVRWPTPQRLAKRTLQEA</sequence>
<evidence type="ECO:0000256" key="6">
    <source>
        <dbReference type="ARBA" id="ARBA00023002"/>
    </source>
</evidence>
<dbReference type="RefSeq" id="WP_380667445.1">
    <property type="nucleotide sequence ID" value="NZ_JBHTCJ010000005.1"/>
</dbReference>
<keyword evidence="4" id="KW-0276">Fatty acid metabolism</keyword>
<comment type="similarity">
    <text evidence="2">Belongs to the fatty acid desaturase type 2 family.</text>
</comment>
<evidence type="ECO:0000256" key="2">
    <source>
        <dbReference type="ARBA" id="ARBA00008749"/>
    </source>
</evidence>
<proteinExistence type="inferred from homology"/>
<dbReference type="EMBL" id="JBHTCJ010000005">
    <property type="protein sequence ID" value="MFC7341998.1"/>
    <property type="molecule type" value="Genomic_DNA"/>
</dbReference>
<organism evidence="12 13">
    <name type="scientific">Saccharopolyspora griseoalba</name>
    <dbReference type="NCBI Taxonomy" id="1431848"/>
    <lineage>
        <taxon>Bacteria</taxon>
        <taxon>Bacillati</taxon>
        <taxon>Actinomycetota</taxon>
        <taxon>Actinomycetes</taxon>
        <taxon>Pseudonocardiales</taxon>
        <taxon>Pseudonocardiaceae</taxon>
        <taxon>Saccharopolyspora</taxon>
    </lineage>
</organism>
<dbReference type="InterPro" id="IPR005804">
    <property type="entry name" value="FA_desaturase_dom"/>
</dbReference>
<comment type="caution">
    <text evidence="12">The sequence shown here is derived from an EMBL/GenBank/DDBJ whole genome shotgun (WGS) entry which is preliminary data.</text>
</comment>
<evidence type="ECO:0000259" key="11">
    <source>
        <dbReference type="Pfam" id="PF00487"/>
    </source>
</evidence>
<name>A0ABW2LKW3_9PSEU</name>
<feature type="transmembrane region" description="Helical" evidence="10">
    <location>
        <begin position="90"/>
        <end position="112"/>
    </location>
</feature>
<evidence type="ECO:0000256" key="7">
    <source>
        <dbReference type="ARBA" id="ARBA00023004"/>
    </source>
</evidence>
<accession>A0ABW2LKW3</accession>
<feature type="transmembrane region" description="Helical" evidence="10">
    <location>
        <begin position="56"/>
        <end position="78"/>
    </location>
</feature>
<evidence type="ECO:0000256" key="1">
    <source>
        <dbReference type="ARBA" id="ARBA00004141"/>
    </source>
</evidence>
<reference evidence="13" key="1">
    <citation type="journal article" date="2019" name="Int. J. Syst. Evol. Microbiol.">
        <title>The Global Catalogue of Microorganisms (GCM) 10K type strain sequencing project: providing services to taxonomists for standard genome sequencing and annotation.</title>
        <authorList>
            <consortium name="The Broad Institute Genomics Platform"/>
            <consortium name="The Broad Institute Genome Sequencing Center for Infectious Disease"/>
            <person name="Wu L."/>
            <person name="Ma J."/>
        </authorList>
    </citation>
    <scope>NUCLEOTIDE SEQUENCE [LARGE SCALE GENOMIC DNA]</scope>
    <source>
        <strain evidence="13">WLHS5</strain>
    </source>
</reference>
<dbReference type="CDD" id="cd03505">
    <property type="entry name" value="Delta9-FADS-like"/>
    <property type="match status" value="1"/>
</dbReference>
<dbReference type="PRINTS" id="PR00075">
    <property type="entry name" value="FACDDSATRASE"/>
</dbReference>
<feature type="transmembrane region" description="Helical" evidence="10">
    <location>
        <begin position="176"/>
        <end position="195"/>
    </location>
</feature>
<dbReference type="InterPro" id="IPR015876">
    <property type="entry name" value="Acyl-CoA_DS"/>
</dbReference>